<accession>A0A316TQL2</accession>
<proteinExistence type="predicted"/>
<feature type="transmembrane region" description="Helical" evidence="1">
    <location>
        <begin position="48"/>
        <end position="72"/>
    </location>
</feature>
<dbReference type="Proteomes" id="UP000245507">
    <property type="component" value="Unassembled WGS sequence"/>
</dbReference>
<evidence type="ECO:0000313" key="2">
    <source>
        <dbReference type="EMBL" id="PWN04524.1"/>
    </source>
</evidence>
<sequence length="200" mass="20925">MLRWASARFGTLIGMYPTAAEALLIAAGISLVLVMAALGVARLNGTGFAIGIAGLAIVGSVVGDWVVTIWFYGLSMATSGGGEGLLEVVYYGHPWLTPLGLVTVARWPTGGGSADSTGQVRRSSRFHHGRVVEAGACPVSARLTASTPTTMPSLPLARIGASMAPCLLSFRACMFFQRSEPKPLSVMRPVWLAASRYALA</sequence>
<keyword evidence="1" id="KW-0812">Transmembrane</keyword>
<comment type="caution">
    <text evidence="2">The sequence shown here is derived from an EMBL/GenBank/DDBJ whole genome shotgun (WGS) entry which is preliminary data.</text>
</comment>
<dbReference type="EMBL" id="QGDD01000001">
    <property type="protein sequence ID" value="PWN04524.1"/>
    <property type="molecule type" value="Genomic_DNA"/>
</dbReference>
<feature type="transmembrane region" description="Helical" evidence="1">
    <location>
        <begin position="20"/>
        <end position="41"/>
    </location>
</feature>
<protein>
    <submittedName>
        <fullName evidence="2">Uncharacterized protein</fullName>
    </submittedName>
</protein>
<evidence type="ECO:0000313" key="3">
    <source>
        <dbReference type="Proteomes" id="UP000245507"/>
    </source>
</evidence>
<keyword evidence="1" id="KW-1133">Transmembrane helix</keyword>
<evidence type="ECO:0000256" key="1">
    <source>
        <dbReference type="SAM" id="Phobius"/>
    </source>
</evidence>
<keyword evidence="3" id="KW-1185">Reference proteome</keyword>
<organism evidence="2 3">
    <name type="scientific">Nocardioides silvaticus</name>
    <dbReference type="NCBI Taxonomy" id="2201891"/>
    <lineage>
        <taxon>Bacteria</taxon>
        <taxon>Bacillati</taxon>
        <taxon>Actinomycetota</taxon>
        <taxon>Actinomycetes</taxon>
        <taxon>Propionibacteriales</taxon>
        <taxon>Nocardioidaceae</taxon>
        <taxon>Nocardioides</taxon>
    </lineage>
</organism>
<keyword evidence="1" id="KW-0472">Membrane</keyword>
<name>A0A316TQL2_9ACTN</name>
<gene>
    <name evidence="2" type="ORF">DJ010_02520</name>
</gene>
<reference evidence="2 3" key="1">
    <citation type="submission" date="2018-05" db="EMBL/GenBank/DDBJ databases">
        <title>Nocardioides silvaticus genome.</title>
        <authorList>
            <person name="Li C."/>
            <person name="Wang G."/>
        </authorList>
    </citation>
    <scope>NUCLEOTIDE SEQUENCE [LARGE SCALE GENOMIC DNA]</scope>
    <source>
        <strain evidence="2 3">CCTCC AB 2018079</strain>
    </source>
</reference>
<dbReference type="AlphaFoldDB" id="A0A316TQL2"/>